<name>A0AA42CM89_9HYPH</name>
<keyword evidence="1" id="KW-1133">Transmembrane helix</keyword>
<evidence type="ECO:0000256" key="1">
    <source>
        <dbReference type="SAM" id="Phobius"/>
    </source>
</evidence>
<feature type="transmembrane region" description="Helical" evidence="1">
    <location>
        <begin position="44"/>
        <end position="68"/>
    </location>
</feature>
<keyword evidence="1" id="KW-0472">Membrane</keyword>
<keyword evidence="3" id="KW-0808">Transferase</keyword>
<feature type="domain" description="Methyltransferase type 11" evidence="2">
    <location>
        <begin position="98"/>
        <end position="206"/>
    </location>
</feature>
<keyword evidence="3" id="KW-0489">Methyltransferase</keyword>
<dbReference type="SUPFAM" id="SSF53335">
    <property type="entry name" value="S-adenosyl-L-methionine-dependent methyltransferases"/>
    <property type="match status" value="1"/>
</dbReference>
<feature type="transmembrane region" description="Helical" evidence="1">
    <location>
        <begin position="16"/>
        <end position="38"/>
    </location>
</feature>
<dbReference type="PANTHER" id="PTHR45277:SF1">
    <property type="entry name" value="EXPRESSED PROTEIN"/>
    <property type="match status" value="1"/>
</dbReference>
<evidence type="ECO:0000313" key="3">
    <source>
        <dbReference type="EMBL" id="MCW6511296.1"/>
    </source>
</evidence>
<dbReference type="GO" id="GO:0032259">
    <property type="term" value="P:methylation"/>
    <property type="evidence" value="ECO:0007669"/>
    <property type="project" value="UniProtKB-KW"/>
</dbReference>
<sequence length="263" mass="28013">MKPDYGIDAPGVRRGMLIAGVVCLFMAGLAIAVATSTVGLVSEITLITAAVAALAMLYGLGMAAYMTYASRLGKLRTRERLLDLVATVIPWTGREAVLDVGCGRGLMLIGAARRLTTGRATGIDLWRAVDQADNTADAALENARCEGVAERINVHTGDARSLPFPDATFDVVLSHWVIHNLPDASDRARAVAEMVRVLRPEGALVLADIAHYADYRRQLELLSLQNIIVDTGGAESRIIGALSGGSFCPHAIIGRRAALHMEN</sequence>
<dbReference type="Gene3D" id="3.40.50.150">
    <property type="entry name" value="Vaccinia Virus protein VP39"/>
    <property type="match status" value="1"/>
</dbReference>
<dbReference type="InterPro" id="IPR029063">
    <property type="entry name" value="SAM-dependent_MTases_sf"/>
</dbReference>
<reference evidence="3" key="1">
    <citation type="submission" date="2022-05" db="EMBL/GenBank/DDBJ databases">
        <authorList>
            <person name="Pankratov T."/>
        </authorList>
    </citation>
    <scope>NUCLEOTIDE SEQUENCE</scope>
    <source>
        <strain evidence="3">BP6-180914</strain>
    </source>
</reference>
<accession>A0AA42CM89</accession>
<proteinExistence type="predicted"/>
<gene>
    <name evidence="3" type="ORF">M8523_25235</name>
</gene>
<dbReference type="GO" id="GO:0008757">
    <property type="term" value="F:S-adenosylmethionine-dependent methyltransferase activity"/>
    <property type="evidence" value="ECO:0007669"/>
    <property type="project" value="InterPro"/>
</dbReference>
<organism evidence="3 4">
    <name type="scientific">Lichenifustis flavocetrariae</name>
    <dbReference type="NCBI Taxonomy" id="2949735"/>
    <lineage>
        <taxon>Bacteria</taxon>
        <taxon>Pseudomonadati</taxon>
        <taxon>Pseudomonadota</taxon>
        <taxon>Alphaproteobacteria</taxon>
        <taxon>Hyphomicrobiales</taxon>
        <taxon>Lichenihabitantaceae</taxon>
        <taxon>Lichenifustis</taxon>
    </lineage>
</organism>
<evidence type="ECO:0000259" key="2">
    <source>
        <dbReference type="Pfam" id="PF08241"/>
    </source>
</evidence>
<dbReference type="Pfam" id="PF08241">
    <property type="entry name" value="Methyltransf_11"/>
    <property type="match status" value="1"/>
</dbReference>
<dbReference type="EMBL" id="JAMOIM010000024">
    <property type="protein sequence ID" value="MCW6511296.1"/>
    <property type="molecule type" value="Genomic_DNA"/>
</dbReference>
<dbReference type="PANTHER" id="PTHR45277">
    <property type="entry name" value="EXPRESSED PROTEIN"/>
    <property type="match status" value="1"/>
</dbReference>
<dbReference type="AlphaFoldDB" id="A0AA42CM89"/>
<keyword evidence="4" id="KW-1185">Reference proteome</keyword>
<comment type="caution">
    <text evidence="3">The sequence shown here is derived from an EMBL/GenBank/DDBJ whole genome shotgun (WGS) entry which is preliminary data.</text>
</comment>
<evidence type="ECO:0000313" key="4">
    <source>
        <dbReference type="Proteomes" id="UP001165667"/>
    </source>
</evidence>
<keyword evidence="1" id="KW-0812">Transmembrane</keyword>
<dbReference type="InterPro" id="IPR013216">
    <property type="entry name" value="Methyltransf_11"/>
</dbReference>
<dbReference type="CDD" id="cd02440">
    <property type="entry name" value="AdoMet_MTases"/>
    <property type="match status" value="1"/>
</dbReference>
<dbReference type="Proteomes" id="UP001165667">
    <property type="component" value="Unassembled WGS sequence"/>
</dbReference>
<protein>
    <submittedName>
        <fullName evidence="3">Class I SAM-dependent methyltransferase</fullName>
    </submittedName>
</protein>
<dbReference type="RefSeq" id="WP_282587675.1">
    <property type="nucleotide sequence ID" value="NZ_JAMOIM010000024.1"/>
</dbReference>